<evidence type="ECO:0000256" key="3">
    <source>
        <dbReference type="SAM" id="MobiDB-lite"/>
    </source>
</evidence>
<dbReference type="InterPro" id="IPR057288">
    <property type="entry name" value="PH_PLEKHM2"/>
</dbReference>
<dbReference type="AlphaFoldDB" id="A0A7R8ZP46"/>
<accession>A0A7R8ZP46</accession>
<feature type="compositionally biased region" description="Polar residues" evidence="3">
    <location>
        <begin position="166"/>
        <end position="175"/>
    </location>
</feature>
<evidence type="ECO:0000256" key="2">
    <source>
        <dbReference type="ARBA" id="ARBA00022490"/>
    </source>
</evidence>
<reference evidence="5" key="1">
    <citation type="submission" date="2020-11" db="EMBL/GenBank/DDBJ databases">
        <authorList>
            <person name="Tran Van P."/>
        </authorList>
    </citation>
    <scope>NUCLEOTIDE SEQUENCE</scope>
</reference>
<dbReference type="Pfam" id="PF23142">
    <property type="entry name" value="PH_PLEKHM2"/>
    <property type="match status" value="1"/>
</dbReference>
<dbReference type="OrthoDB" id="6351323at2759"/>
<feature type="compositionally biased region" description="Polar residues" evidence="3">
    <location>
        <begin position="245"/>
        <end position="263"/>
    </location>
</feature>
<dbReference type="EMBL" id="OB661766">
    <property type="protein sequence ID" value="CAD7228920.1"/>
    <property type="molecule type" value="Genomic_DNA"/>
</dbReference>
<keyword evidence="2" id="KW-0963">Cytoplasm</keyword>
<feature type="region of interest" description="Disordered" evidence="3">
    <location>
        <begin position="137"/>
        <end position="352"/>
    </location>
</feature>
<evidence type="ECO:0000313" key="5">
    <source>
        <dbReference type="EMBL" id="CAD7228920.1"/>
    </source>
</evidence>
<dbReference type="GO" id="GO:0005737">
    <property type="term" value="C:cytoplasm"/>
    <property type="evidence" value="ECO:0007669"/>
    <property type="project" value="UniProtKB-SubCell"/>
</dbReference>
<evidence type="ECO:0000256" key="1">
    <source>
        <dbReference type="ARBA" id="ARBA00004496"/>
    </source>
</evidence>
<dbReference type="Gene3D" id="2.20.28.30">
    <property type="entry name" value="RNA polymerase ii, chain L"/>
    <property type="match status" value="1"/>
</dbReference>
<protein>
    <recommendedName>
        <fullName evidence="4">PLEKHM2 PH domain-containing protein</fullName>
    </recommendedName>
</protein>
<comment type="subcellular location">
    <subcellularLocation>
        <location evidence="1">Cytoplasm</location>
    </subcellularLocation>
</comment>
<gene>
    <name evidence="5" type="ORF">CTOB1V02_LOCUS6798</name>
</gene>
<proteinExistence type="predicted"/>
<name>A0A7R8ZP46_9CRUS</name>
<feature type="domain" description="PLEKHM2 PH" evidence="4">
    <location>
        <begin position="434"/>
        <end position="557"/>
    </location>
</feature>
<feature type="compositionally biased region" description="Low complexity" evidence="3">
    <location>
        <begin position="181"/>
        <end position="193"/>
    </location>
</feature>
<feature type="compositionally biased region" description="Basic and acidic residues" evidence="3">
    <location>
        <begin position="264"/>
        <end position="276"/>
    </location>
</feature>
<feature type="compositionally biased region" description="Low complexity" evidence="3">
    <location>
        <begin position="141"/>
        <end position="165"/>
    </location>
</feature>
<organism evidence="5">
    <name type="scientific">Cyprideis torosa</name>
    <dbReference type="NCBI Taxonomy" id="163714"/>
    <lineage>
        <taxon>Eukaryota</taxon>
        <taxon>Metazoa</taxon>
        <taxon>Ecdysozoa</taxon>
        <taxon>Arthropoda</taxon>
        <taxon>Crustacea</taxon>
        <taxon>Oligostraca</taxon>
        <taxon>Ostracoda</taxon>
        <taxon>Podocopa</taxon>
        <taxon>Podocopida</taxon>
        <taxon>Cytherocopina</taxon>
        <taxon>Cytheroidea</taxon>
        <taxon>Cytherideidae</taxon>
        <taxon>Cyprideis</taxon>
    </lineage>
</organism>
<sequence>MMVERSLKGQFSSIGESSCMPHCHSLARSDAPTPAREVKILQEGDELKVTIRFQTLRRSAKERIYVLARADAEHLFSLLRPHMESNALAEVIRGAHQCVRCGSQFTLTSAQARAGAGVTCPHCGSDVVLKVDSCKEKVPASQPTTTTTRPTGSLSPGSSSGTSTPIARSTSQPPTEDSDGVEVVSETSSIEVVMDSNTLQKQSKLPEPLDEVAEEAVTTESSLSTPRVAETDRHQTSGPPASGANVMSESNSSGSMTASTTTQIDKEDRLTEEEKSPPPPAAVLSETPVREETGVAEEQPMGLSSPVSPRSPSLSSLKNRTSLSHPVTPAKRQQLAPTAQNPRSESKSDTLRNISSLLERHARKTQEMEALSNSTDSDSSSSREYSLGLLLAQVGQLRGSALGQSPANRGVSIEDLQHVSLNSKIPAYSWEQPDGKLDHRLQLYCEVVLFRESSEFVLTVHRCEMWVSSAAGLQPSLLVISNKKVYFLRIHGMESESPSSWLTLVHSFHCTQLRCVSLTLCSQALLMTFAQTPSKPPLLLVTRDAVRTQTLVRLIHEKFPSLGAVVSSSDSSPVHCGRLSAITKAFLSDEDSASSADIVSTFICFVKASPRESWESCIMSLTSSHILLTTCDLDWIITEDGSNPEVKDFRPINSLVGLESYQPLPSCLGLHFIDADSTDVLETQWRVAFEKDFQSFLETLSPYWSAAFHQELKLTEGVL</sequence>
<feature type="compositionally biased region" description="Low complexity" evidence="3">
    <location>
        <begin position="303"/>
        <end position="317"/>
    </location>
</feature>
<evidence type="ECO:0000259" key="4">
    <source>
        <dbReference type="Pfam" id="PF23142"/>
    </source>
</evidence>